<evidence type="ECO:0000256" key="1">
    <source>
        <dbReference type="SAM" id="SignalP"/>
    </source>
</evidence>
<comment type="caution">
    <text evidence="2">The sequence shown here is derived from an EMBL/GenBank/DDBJ whole genome shotgun (WGS) entry which is preliminary data.</text>
</comment>
<dbReference type="RefSeq" id="WP_215884636.1">
    <property type="nucleotide sequence ID" value="NZ_JAAOMP010000144.1"/>
</dbReference>
<keyword evidence="1" id="KW-0732">Signal</keyword>
<organism evidence="2 3">
    <name type="scientific">Acidithiobacillus sulfurivorans</name>
    <dbReference type="NCBI Taxonomy" id="1958756"/>
    <lineage>
        <taxon>Bacteria</taxon>
        <taxon>Pseudomonadati</taxon>
        <taxon>Pseudomonadota</taxon>
        <taxon>Acidithiobacillia</taxon>
        <taxon>Acidithiobacillales</taxon>
        <taxon>Acidithiobacillaceae</taxon>
        <taxon>Acidithiobacillus</taxon>
    </lineage>
</organism>
<proteinExistence type="predicted"/>
<name>A0ABS6A1G1_9PROT</name>
<feature type="signal peptide" evidence="1">
    <location>
        <begin position="1"/>
        <end position="32"/>
    </location>
</feature>
<sequence>MGESNGKRQKIRYVLMANLLVAGAAIATPAFADTAPAQAPIASTGSCGNIQQAINTAAQNIQNQADNTYQSVPPPANLASSTCFSNILNMGSNIGLSFFNPSTLIQQLSQMACNAAQQALQWPMQQADSAINNDAQLPYGMGGITAGQGSNGISVNTFTSSGPAVGNLSTGGSSTLSNALGG</sequence>
<evidence type="ECO:0000313" key="3">
    <source>
        <dbReference type="Proteomes" id="UP000755654"/>
    </source>
</evidence>
<feature type="chain" id="PRO_5045875747" evidence="1">
    <location>
        <begin position="33"/>
        <end position="182"/>
    </location>
</feature>
<protein>
    <submittedName>
        <fullName evidence="2">Uncharacterized protein</fullName>
    </submittedName>
</protein>
<reference evidence="2 3" key="1">
    <citation type="journal article" date="2021" name="ISME J.">
        <title>Genomic evolution of the class Acidithiobacillia: deep-branching Proteobacteria living in extreme acidic conditions.</title>
        <authorList>
            <person name="Moya-Beltran A."/>
            <person name="Beard S."/>
            <person name="Rojas-Villalobos C."/>
            <person name="Issotta F."/>
            <person name="Gallardo Y."/>
            <person name="Ulloa R."/>
            <person name="Giaveno A."/>
            <person name="Degli Esposti M."/>
            <person name="Johnson D.B."/>
            <person name="Quatrini R."/>
        </authorList>
    </citation>
    <scope>NUCLEOTIDE SEQUENCE [LARGE SCALE GENOMIC DNA]</scope>
    <source>
        <strain evidence="2 3">RW2</strain>
    </source>
</reference>
<dbReference type="Proteomes" id="UP000755654">
    <property type="component" value="Unassembled WGS sequence"/>
</dbReference>
<evidence type="ECO:0000313" key="2">
    <source>
        <dbReference type="EMBL" id="MBU2761105.1"/>
    </source>
</evidence>
<gene>
    <name evidence="2" type="ORF">HAP95_13275</name>
</gene>
<keyword evidence="3" id="KW-1185">Reference proteome</keyword>
<dbReference type="EMBL" id="JAAOMP010000144">
    <property type="protein sequence ID" value="MBU2761105.1"/>
    <property type="molecule type" value="Genomic_DNA"/>
</dbReference>
<accession>A0ABS6A1G1</accession>